<organism evidence="5 6">
    <name type="scientific">Methanofollis aquaemaris</name>
    <dbReference type="NCBI Taxonomy" id="126734"/>
    <lineage>
        <taxon>Archaea</taxon>
        <taxon>Methanobacteriati</taxon>
        <taxon>Methanobacteriota</taxon>
        <taxon>Stenosarchaea group</taxon>
        <taxon>Methanomicrobia</taxon>
        <taxon>Methanomicrobiales</taxon>
        <taxon>Methanomicrobiaceae</taxon>
        <taxon>Methanofollis</taxon>
    </lineage>
</organism>
<dbReference type="InterPro" id="IPR002478">
    <property type="entry name" value="PUA"/>
</dbReference>
<dbReference type="Pfam" id="PF01509">
    <property type="entry name" value="TruB_N"/>
    <property type="match status" value="1"/>
</dbReference>
<dbReference type="InterPro" id="IPR004802">
    <property type="entry name" value="tRNA_PsdUridine_synth_B_fam"/>
</dbReference>
<dbReference type="Gene3D" id="3.30.2350.10">
    <property type="entry name" value="Pseudouridine synthase"/>
    <property type="match status" value="1"/>
</dbReference>
<dbReference type="EMBL" id="CP036172">
    <property type="protein sequence ID" value="QSZ67167.1"/>
    <property type="molecule type" value="Genomic_DNA"/>
</dbReference>
<accession>A0A8A3S4G6</accession>
<evidence type="ECO:0000313" key="6">
    <source>
        <dbReference type="Proteomes" id="UP001042704"/>
    </source>
</evidence>
<dbReference type="PANTHER" id="PTHR23127:SF0">
    <property type="entry name" value="H_ACA RIBONUCLEOPROTEIN COMPLEX SUBUNIT DKC1"/>
    <property type="match status" value="1"/>
</dbReference>
<sequence length="306" mass="32947">MPERHRVAGVPTAGLVVVDKPQGPSSHQVSAWVGEMLGVSIGHAGTLDPMVSGVLVIMIGPAVRLAPVLLKERKEYVCAMRLHGDVPAEMVEEIAKEFTGRIYQRPPRRSAVKRSLRIRKIYDLEILDIDGRLVLFRVVCDAGTYIRSLCHHLGQALGTGAHMQELRRTRSGVFTEGEAHSLHDLRDAVEAAEEGDSSALEALILPPSAGIGDLHRVVVRDTAVDALCHGASLAGVGVVSKTKYKKGETVAVLTEKSELIALGEALTNADAYEPGQTGLVVAPRTVMMPPGTYPSHWTSRPQQKKG</sequence>
<feature type="domain" description="PUA" evidence="4">
    <location>
        <begin position="215"/>
        <end position="288"/>
    </location>
</feature>
<dbReference type="GO" id="GO:1990481">
    <property type="term" value="P:mRNA pseudouridine synthesis"/>
    <property type="evidence" value="ECO:0007669"/>
    <property type="project" value="TreeGrafter"/>
</dbReference>
<proteinExistence type="inferred from homology"/>
<name>A0A8A3S4G6_9EURY</name>
<dbReference type="KEGG" id="maqe:RJ40_06475"/>
<comment type="function">
    <text evidence="3">Could be responsible for synthesis of pseudouridine from uracil-55 in the psi GC loop of transfer RNAs.</text>
</comment>
<dbReference type="InterPro" id="IPR015947">
    <property type="entry name" value="PUA-like_sf"/>
</dbReference>
<dbReference type="GO" id="GO:0031118">
    <property type="term" value="P:rRNA pseudouridine synthesis"/>
    <property type="evidence" value="ECO:0007669"/>
    <property type="project" value="TreeGrafter"/>
</dbReference>
<dbReference type="SMART" id="SM00359">
    <property type="entry name" value="PUA"/>
    <property type="match status" value="1"/>
</dbReference>
<dbReference type="GO" id="GO:0031120">
    <property type="term" value="P:snRNA pseudouridine synthesis"/>
    <property type="evidence" value="ECO:0007669"/>
    <property type="project" value="TreeGrafter"/>
</dbReference>
<dbReference type="GO" id="GO:0000495">
    <property type="term" value="P:box H/ACA sno(s)RNA 3'-end processing"/>
    <property type="evidence" value="ECO:0007669"/>
    <property type="project" value="TreeGrafter"/>
</dbReference>
<dbReference type="SUPFAM" id="SSF55120">
    <property type="entry name" value="Pseudouridine synthase"/>
    <property type="match status" value="1"/>
</dbReference>
<dbReference type="AlphaFoldDB" id="A0A8A3S4G6"/>
<dbReference type="FunFam" id="3.30.2350.10:FF:000043">
    <property type="entry name" value="RNA-guided pseudouridylation complex pseudouridine synthase subunit Cbf5"/>
    <property type="match status" value="1"/>
</dbReference>
<protein>
    <recommendedName>
        <fullName evidence="3">Probable tRNA pseudouridine synthase B</fullName>
        <ecNumber evidence="3">5.4.99.25</ecNumber>
    </recommendedName>
    <alternativeName>
        <fullName evidence="3">tRNA pseudouridine(55) synthase</fullName>
        <shortName evidence="3">Psi55 synthase</shortName>
    </alternativeName>
    <alternativeName>
        <fullName evidence="3">tRNA pseudouridylate synthase</fullName>
    </alternativeName>
    <alternativeName>
        <fullName evidence="3">tRNA-uridine isomerase</fullName>
    </alternativeName>
</protein>
<dbReference type="HAMAP" id="MF_01081">
    <property type="entry name" value="TruB_arch"/>
    <property type="match status" value="1"/>
</dbReference>
<reference evidence="5" key="1">
    <citation type="journal article" date="2001" name="Int. J. Syst. Evol. Microbiol.">
        <title>Methanofollis aquaemaris sp. nov., a methanogen isolated from an aquaculture fish pond.</title>
        <authorList>
            <person name="Lai M.C."/>
            <person name="Chen S.C."/>
        </authorList>
    </citation>
    <scope>NUCLEOTIDE SEQUENCE</scope>
    <source>
        <strain evidence="5">N2F9704</strain>
    </source>
</reference>
<evidence type="ECO:0000259" key="4">
    <source>
        <dbReference type="SMART" id="SM00359"/>
    </source>
</evidence>
<dbReference type="NCBIfam" id="NF003280">
    <property type="entry name" value="PRK04270.1"/>
    <property type="match status" value="1"/>
</dbReference>
<dbReference type="PANTHER" id="PTHR23127">
    <property type="entry name" value="CENTROMERE/MICROTUBULE BINDING PROTEIN CBF5"/>
    <property type="match status" value="1"/>
</dbReference>
<dbReference type="Gene3D" id="2.30.130.10">
    <property type="entry name" value="PUA domain"/>
    <property type="match status" value="1"/>
</dbReference>
<dbReference type="InterPro" id="IPR002501">
    <property type="entry name" value="PsdUridine_synth_N"/>
</dbReference>
<evidence type="ECO:0000256" key="2">
    <source>
        <dbReference type="ARBA" id="ARBA00023235"/>
    </source>
</evidence>
<dbReference type="SUPFAM" id="SSF88697">
    <property type="entry name" value="PUA domain-like"/>
    <property type="match status" value="1"/>
</dbReference>
<dbReference type="GO" id="GO:0031119">
    <property type="term" value="P:tRNA pseudouridine synthesis"/>
    <property type="evidence" value="ECO:0007669"/>
    <property type="project" value="UniProtKB-UniRule"/>
</dbReference>
<dbReference type="Pfam" id="PF16198">
    <property type="entry name" value="TruB_C_2"/>
    <property type="match status" value="1"/>
</dbReference>
<feature type="active site" description="Nucleophile" evidence="3">
    <location>
        <position position="48"/>
    </location>
</feature>
<comment type="catalytic activity">
    <reaction evidence="3">
        <text>uridine(55) in tRNA = pseudouridine(55) in tRNA</text>
        <dbReference type="Rhea" id="RHEA:42532"/>
        <dbReference type="Rhea" id="RHEA-COMP:10101"/>
        <dbReference type="Rhea" id="RHEA-COMP:10102"/>
        <dbReference type="ChEBI" id="CHEBI:65314"/>
        <dbReference type="ChEBI" id="CHEBI:65315"/>
        <dbReference type="EC" id="5.4.99.25"/>
    </reaction>
</comment>
<comment type="similarity">
    <text evidence="3">Belongs to the pseudouridine synthase TruB family. Type 2 subfamily.</text>
</comment>
<dbReference type="InterPro" id="IPR036974">
    <property type="entry name" value="PUA_sf"/>
</dbReference>
<dbReference type="InterPro" id="IPR020103">
    <property type="entry name" value="PsdUridine_synth_cat_dom_sf"/>
</dbReference>
<evidence type="ECO:0000313" key="5">
    <source>
        <dbReference type="EMBL" id="QSZ67167.1"/>
    </source>
</evidence>
<keyword evidence="2 3" id="KW-0413">Isomerase</keyword>
<keyword evidence="1 3" id="KW-0819">tRNA processing</keyword>
<dbReference type="Proteomes" id="UP001042704">
    <property type="component" value="Chromosome"/>
</dbReference>
<evidence type="ECO:0000256" key="1">
    <source>
        <dbReference type="ARBA" id="ARBA00022694"/>
    </source>
</evidence>
<dbReference type="GO" id="GO:0160148">
    <property type="term" value="F:tRNA pseudouridine(55) synthase activity"/>
    <property type="evidence" value="ECO:0007669"/>
    <property type="project" value="UniProtKB-EC"/>
</dbReference>
<evidence type="ECO:0000256" key="3">
    <source>
        <dbReference type="HAMAP-Rule" id="MF_01081"/>
    </source>
</evidence>
<dbReference type="Pfam" id="PF01472">
    <property type="entry name" value="PUA"/>
    <property type="match status" value="1"/>
</dbReference>
<dbReference type="EC" id="5.4.99.25" evidence="3"/>
<dbReference type="GeneID" id="76423992"/>
<dbReference type="GO" id="GO:0003723">
    <property type="term" value="F:RNA binding"/>
    <property type="evidence" value="ECO:0007669"/>
    <property type="project" value="InterPro"/>
</dbReference>
<dbReference type="InterPro" id="IPR032819">
    <property type="entry name" value="TruB_C"/>
</dbReference>
<dbReference type="RefSeq" id="WP_265582541.1">
    <property type="nucleotide sequence ID" value="NZ_CP036172.1"/>
</dbReference>
<keyword evidence="6" id="KW-1185">Reference proteome</keyword>
<dbReference type="NCBIfam" id="TIGR00425">
    <property type="entry name" value="CBF5"/>
    <property type="match status" value="1"/>
</dbReference>
<dbReference type="InterPro" id="IPR026326">
    <property type="entry name" value="TruB_arch"/>
</dbReference>
<reference evidence="5" key="2">
    <citation type="submission" date="2019-02" db="EMBL/GenBank/DDBJ databases">
        <authorList>
            <person name="Chen S.-C."/>
            <person name="Chien H.-H."/>
            <person name="Lai M.-C."/>
        </authorList>
    </citation>
    <scope>NUCLEOTIDE SEQUENCE</scope>
    <source>
        <strain evidence="5">N2F9704</strain>
    </source>
</reference>
<gene>
    <name evidence="3" type="primary">truB</name>
    <name evidence="5" type="ORF">RJ40_06475</name>
</gene>